<protein>
    <submittedName>
        <fullName evidence="1">Uncharacterized protein</fullName>
    </submittedName>
</protein>
<dbReference type="EMBL" id="MN739197">
    <property type="protein sequence ID" value="QHS93159.1"/>
    <property type="molecule type" value="Genomic_DNA"/>
</dbReference>
<accession>A0A6C0BNI5</accession>
<proteinExistence type="predicted"/>
<sequence length="638" mass="75418">MQIPACRRYPWLWNCNISQKTQWDCPSPIEDGVTADDISRLCNDYKYNLTVTDRHKIARHLPLKELDRLRELNIPLRADPRTFSMNINMTAEYLRILWNDPLNLNDRCIEDVTINMKYVSRYVHVDELMRHPDLKFVESELYLNESINVDHISFFNLNLDHCDAHNLLKRGDINACVRAFRLQMRYDIDWVQSLCSHPNMTADLYRQVRKYCVSHGVDMSQNDAMIYGTISLKELIKLRTKVHPSYIYRRHLTLQELEDALYLIGLVHDCPRVDIVSSLSNLNILQLSDEYMDDQGWCPSMFKDNSYYHLRFPRLSKCSGLSPDISLEHLDVSSLRKSGWMRWNDIVSHPNLTERILRELMSFMAIDWSIITSPLISAEVLWDLSQGNVLLKTLMACRYVKVSNLEKYLRASRTRELLKHYMTNLPYRELEKMSSDEFNVHIISRTSRQLSHKLIMKHYTEISDELWDHIQMNCIVEDLPKFNREIKLCKIVRSYNIRLVDLNRLSPGWLRELQFNPYLKNALSVSIHPDDRTHPCLSILGNSWPYRTIHLELFMKDMTPNQIKEIVISLPFENRLPVPILLDLLEEGYVSLKYITQLDHISVKDRYHIQMGMRDIVRRSHESMRVVDSFKDIEVITQ</sequence>
<name>A0A6C0BNI5_9ZZZZ</name>
<reference evidence="1" key="1">
    <citation type="journal article" date="2020" name="Nature">
        <title>Giant virus diversity and host interactions through global metagenomics.</title>
        <authorList>
            <person name="Schulz F."/>
            <person name="Roux S."/>
            <person name="Paez-Espino D."/>
            <person name="Jungbluth S."/>
            <person name="Walsh D.A."/>
            <person name="Denef V.J."/>
            <person name="McMahon K.D."/>
            <person name="Konstantinidis K.T."/>
            <person name="Eloe-Fadrosh E.A."/>
            <person name="Kyrpides N.C."/>
            <person name="Woyke T."/>
        </authorList>
    </citation>
    <scope>NUCLEOTIDE SEQUENCE</scope>
    <source>
        <strain evidence="1">GVMAG-M-3300017651-5</strain>
    </source>
</reference>
<dbReference type="AlphaFoldDB" id="A0A6C0BNI5"/>
<organism evidence="1">
    <name type="scientific">viral metagenome</name>
    <dbReference type="NCBI Taxonomy" id="1070528"/>
    <lineage>
        <taxon>unclassified sequences</taxon>
        <taxon>metagenomes</taxon>
        <taxon>organismal metagenomes</taxon>
    </lineage>
</organism>
<evidence type="ECO:0000313" key="1">
    <source>
        <dbReference type="EMBL" id="QHS93159.1"/>
    </source>
</evidence>